<dbReference type="InterPro" id="IPR021008">
    <property type="entry name" value="DltX"/>
</dbReference>
<accession>A0A7X9ZJD9</accession>
<dbReference type="EMBL" id="JABBLX010000001">
    <property type="protein sequence ID" value="NMK96525.1"/>
    <property type="molecule type" value="Genomic_DNA"/>
</dbReference>
<comment type="caution">
    <text evidence="4">The sequence shown here is derived from an EMBL/GenBank/DDBJ whole genome shotgun (WGS) entry which is preliminary data.</text>
</comment>
<dbReference type="Proteomes" id="UP000291949">
    <property type="component" value="Unassembled WGS sequence"/>
</dbReference>
<evidence type="ECO:0000313" key="4">
    <source>
        <dbReference type="EMBL" id="TBW77810.1"/>
    </source>
</evidence>
<feature type="transmembrane region" description="Helical" evidence="1">
    <location>
        <begin position="18"/>
        <end position="35"/>
    </location>
</feature>
<evidence type="ECO:0000256" key="1">
    <source>
        <dbReference type="SAM" id="Phobius"/>
    </source>
</evidence>
<gene>
    <name evidence="4" type="primary">dltX</name>
    <name evidence="4" type="ORF">EQ811_01725</name>
    <name evidence="3" type="ORF">HHM13_00225</name>
    <name evidence="2" type="ORF">HHM24_12430</name>
</gene>
<dbReference type="Pfam" id="PF12459">
    <property type="entry name" value="DltX"/>
    <property type="match status" value="1"/>
</dbReference>
<dbReference type="GeneID" id="93670068"/>
<dbReference type="Proteomes" id="UP000550736">
    <property type="component" value="Unassembled WGS sequence"/>
</dbReference>
<protein>
    <submittedName>
        <fullName evidence="4">Teichoic acid D-Ala incorporation-associated protein DltX</fullName>
    </submittedName>
</protein>
<dbReference type="EMBL" id="JABBMI010000101">
    <property type="protein sequence ID" value="NMK55519.1"/>
    <property type="molecule type" value="Genomic_DNA"/>
</dbReference>
<organism evidence="4 5">
    <name type="scientific">Staphylococcus capitis</name>
    <dbReference type="NCBI Taxonomy" id="29388"/>
    <lineage>
        <taxon>Bacteria</taxon>
        <taxon>Bacillati</taxon>
        <taxon>Bacillota</taxon>
        <taxon>Bacilli</taxon>
        <taxon>Bacillales</taxon>
        <taxon>Staphylococcaceae</taxon>
        <taxon>Staphylococcus</taxon>
    </lineage>
</organism>
<evidence type="ECO:0000313" key="2">
    <source>
        <dbReference type="EMBL" id="NMK55519.1"/>
    </source>
</evidence>
<keyword evidence="1" id="KW-0472">Membrane</keyword>
<evidence type="ECO:0000313" key="7">
    <source>
        <dbReference type="Proteomes" id="UP000550736"/>
    </source>
</evidence>
<evidence type="ECO:0000313" key="6">
    <source>
        <dbReference type="Proteomes" id="UP000538955"/>
    </source>
</evidence>
<dbReference type="AlphaFoldDB" id="A0A7X9ZJD9"/>
<dbReference type="EMBL" id="SCHC01000001">
    <property type="protein sequence ID" value="TBW77810.1"/>
    <property type="molecule type" value="Genomic_DNA"/>
</dbReference>
<evidence type="ECO:0000313" key="3">
    <source>
        <dbReference type="EMBL" id="NMK96525.1"/>
    </source>
</evidence>
<reference evidence="6 7" key="2">
    <citation type="submission" date="2020-04" db="EMBL/GenBank/DDBJ databases">
        <title>The Epidemiology and Molecular Characteristics of Linezolid-Resistant Staphylococcus capitis in Huashan Hospital, Shanghai.</title>
        <authorList>
            <person name="Ding L."/>
            <person name="Li P."/>
            <person name="Yang Y."/>
            <person name="Lin D."/>
            <person name="Xu X."/>
        </authorList>
    </citation>
    <scope>NUCLEOTIDE SEQUENCE [LARGE SCALE GENOMIC DNA]</scope>
    <source>
        <strain evidence="3 7">12-86</strain>
        <strain evidence="2 6">17-84</strain>
    </source>
</reference>
<keyword evidence="1" id="KW-0812">Transmembrane</keyword>
<reference evidence="4 5" key="1">
    <citation type="journal article" date="2019" name="Sci. Transl. Med.">
        <title>Quorum sensing between bacterial species on the skin protects against epidermal injury in atopic dermatitis.</title>
        <authorList>
            <person name="Williams M.R."/>
        </authorList>
    </citation>
    <scope>NUCLEOTIDE SEQUENCE [LARGE SCALE GENOMIC DNA]</scope>
    <source>
        <strain evidence="4 5">H8</strain>
    </source>
</reference>
<evidence type="ECO:0000313" key="5">
    <source>
        <dbReference type="Proteomes" id="UP000291949"/>
    </source>
</evidence>
<dbReference type="RefSeq" id="WP_002433492.1">
    <property type="nucleotide sequence ID" value="NZ_AP014956.1"/>
</dbReference>
<proteinExistence type="predicted"/>
<sequence length="49" mass="5902">MKTKSKEPNKYYEKMKPYLLTLLYLAIFIALYLIYGSGDTHNNFIYNEF</sequence>
<dbReference type="Proteomes" id="UP000538955">
    <property type="component" value="Unassembled WGS sequence"/>
</dbReference>
<keyword evidence="1" id="KW-1133">Transmembrane helix</keyword>
<keyword evidence="6" id="KW-1185">Reference proteome</keyword>
<name>A0A7X9ZJD9_STACP</name>